<dbReference type="AlphaFoldDB" id="A0A563DVQ1"/>
<keyword evidence="13" id="KW-0732">Signal</keyword>
<evidence type="ECO:0000256" key="1">
    <source>
        <dbReference type="ARBA" id="ARBA00004651"/>
    </source>
</evidence>
<sequence length="460" mass="49559">MVPLLLTAVCAVMLGFFFAAAESATSRIGRHLAESLAEDNRRGASALLILVEDSGAVAMVLTFMRVVTEATAAVLVTLAVNDLIDGLWRVMLLSIAVMAVVSFVLVGVSPRTLGRQHAVTFALAAAPTVLWLRRVLGPVAQALVATGNAVTPGGGFKEGPFDSEAELREYVDMATDSELIEAEESKMIHSVFELGDTIAREVMVPRTDMITVERDKTLRQATKLFIRSGFSRVPVVGDGPDDVVGLLYLKDVVARGLGTDVADGRPVHEVMREVDFVPESKPADDLLREMQQARRHFAVIIDEYGGTAGLVTLEDILEEVVGEIDDEYDRVTPRPEELSGGRWRVPARMSVDDLADHFDIALDDDDVDTVGGLLSKLVGRVPIPGATAQIGGLRLTAERMAGRRHQIATLLVEQVDQERHAPAHTADSEKLGPHDPVPDESTTASGDPARAHVVSKENTS</sequence>
<feature type="transmembrane region" description="Helical" evidence="12">
    <location>
        <begin position="56"/>
        <end position="80"/>
    </location>
</feature>
<dbReference type="InterPro" id="IPR044751">
    <property type="entry name" value="Ion_transp-like_CBS"/>
</dbReference>
<dbReference type="SMART" id="SM01091">
    <property type="entry name" value="CorC_HlyC"/>
    <property type="match status" value="1"/>
</dbReference>
<dbReference type="InterPro" id="IPR000644">
    <property type="entry name" value="CBS_dom"/>
</dbReference>
<protein>
    <submittedName>
        <fullName evidence="16">HlyC/CorC family transporter</fullName>
    </submittedName>
</protein>
<dbReference type="Gene3D" id="3.10.580.10">
    <property type="entry name" value="CBS-domain"/>
    <property type="match status" value="1"/>
</dbReference>
<evidence type="ECO:0000256" key="13">
    <source>
        <dbReference type="SAM" id="SignalP"/>
    </source>
</evidence>
<evidence type="ECO:0000256" key="12">
    <source>
        <dbReference type="SAM" id="Phobius"/>
    </source>
</evidence>
<evidence type="ECO:0000313" key="17">
    <source>
        <dbReference type="Proteomes" id="UP000320244"/>
    </source>
</evidence>
<comment type="subcellular location">
    <subcellularLocation>
        <location evidence="1">Cell membrane</location>
        <topology evidence="1">Multi-pass membrane protein</topology>
    </subcellularLocation>
</comment>
<dbReference type="GO" id="GO:0050660">
    <property type="term" value="F:flavin adenine dinucleotide binding"/>
    <property type="evidence" value="ECO:0007669"/>
    <property type="project" value="InterPro"/>
</dbReference>
<dbReference type="Proteomes" id="UP000320244">
    <property type="component" value="Unassembled WGS sequence"/>
</dbReference>
<name>A0A563DVQ1_9MICO</name>
<evidence type="ECO:0000256" key="7">
    <source>
        <dbReference type="ARBA" id="ARBA00023122"/>
    </source>
</evidence>
<dbReference type="CDD" id="cd04590">
    <property type="entry name" value="CBS_pair_CorC_HlyC_assoc"/>
    <property type="match status" value="1"/>
</dbReference>
<evidence type="ECO:0000259" key="15">
    <source>
        <dbReference type="PROSITE" id="PS51846"/>
    </source>
</evidence>
<evidence type="ECO:0000259" key="14">
    <source>
        <dbReference type="PROSITE" id="PS51371"/>
    </source>
</evidence>
<keyword evidence="17" id="KW-1185">Reference proteome</keyword>
<evidence type="ECO:0000256" key="6">
    <source>
        <dbReference type="ARBA" id="ARBA00022989"/>
    </source>
</evidence>
<reference evidence="16 17" key="2">
    <citation type="submission" date="2019-08" db="EMBL/GenBank/DDBJ databases">
        <title>Jejuicoccus antrihumi gen. nov., sp. nov., a new member of the family Dermacoccaceae isolated from a cave.</title>
        <authorList>
            <person name="Schumann P."/>
            <person name="Kim I.S."/>
        </authorList>
    </citation>
    <scope>NUCLEOTIDE SEQUENCE [LARGE SCALE GENOMIC DNA]</scope>
    <source>
        <strain evidence="16 17">C5-26</strain>
    </source>
</reference>
<keyword evidence="4 10" id="KW-0812">Transmembrane</keyword>
<gene>
    <name evidence="16" type="ORF">FGL98_18820</name>
</gene>
<comment type="similarity">
    <text evidence="2">Belongs to the UPF0053 family.</text>
</comment>
<dbReference type="GO" id="GO:0005886">
    <property type="term" value="C:plasma membrane"/>
    <property type="evidence" value="ECO:0007669"/>
    <property type="project" value="UniProtKB-SubCell"/>
</dbReference>
<dbReference type="PANTHER" id="PTHR22777:SF32">
    <property type="entry name" value="UPF0053 INNER MEMBRANE PROTEIN YFJD"/>
    <property type="match status" value="1"/>
</dbReference>
<evidence type="ECO:0000256" key="9">
    <source>
        <dbReference type="PROSITE-ProRule" id="PRU00703"/>
    </source>
</evidence>
<dbReference type="Pfam" id="PF03471">
    <property type="entry name" value="CorC_HlyC"/>
    <property type="match status" value="1"/>
</dbReference>
<dbReference type="EMBL" id="VCQV01000032">
    <property type="protein sequence ID" value="TWP34023.1"/>
    <property type="molecule type" value="Genomic_DNA"/>
</dbReference>
<dbReference type="InterPro" id="IPR002550">
    <property type="entry name" value="CNNM"/>
</dbReference>
<dbReference type="OrthoDB" id="110231at2"/>
<feature type="signal peptide" evidence="13">
    <location>
        <begin position="1"/>
        <end position="21"/>
    </location>
</feature>
<evidence type="ECO:0000313" key="16">
    <source>
        <dbReference type="EMBL" id="TWP34023.1"/>
    </source>
</evidence>
<dbReference type="FunFam" id="3.10.580.10:FF:000002">
    <property type="entry name" value="Magnesium/cobalt efflux protein CorC"/>
    <property type="match status" value="1"/>
</dbReference>
<organism evidence="16 17">
    <name type="scientific">Leekyejoonella antrihumi</name>
    <dbReference type="NCBI Taxonomy" id="1660198"/>
    <lineage>
        <taxon>Bacteria</taxon>
        <taxon>Bacillati</taxon>
        <taxon>Actinomycetota</taxon>
        <taxon>Actinomycetes</taxon>
        <taxon>Micrococcales</taxon>
        <taxon>Dermacoccaceae</taxon>
        <taxon>Leekyejoonella</taxon>
    </lineage>
</organism>
<feature type="chain" id="PRO_5039020648" evidence="13">
    <location>
        <begin position="22"/>
        <end position="460"/>
    </location>
</feature>
<keyword evidence="3" id="KW-1003">Cell membrane</keyword>
<proteinExistence type="inferred from homology"/>
<dbReference type="InterPro" id="IPR005170">
    <property type="entry name" value="Transptr-assoc_dom"/>
</dbReference>
<feature type="domain" description="CBS" evidence="14">
    <location>
        <begin position="270"/>
        <end position="327"/>
    </location>
</feature>
<dbReference type="Gene3D" id="3.30.465.10">
    <property type="match status" value="1"/>
</dbReference>
<feature type="region of interest" description="Disordered" evidence="11">
    <location>
        <begin position="418"/>
        <end position="460"/>
    </location>
</feature>
<feature type="transmembrane region" description="Helical" evidence="12">
    <location>
        <begin position="87"/>
        <end position="108"/>
    </location>
</feature>
<keyword evidence="6 10" id="KW-1133">Transmembrane helix</keyword>
<dbReference type="SUPFAM" id="SSF56176">
    <property type="entry name" value="FAD-binding/transporter-associated domain-like"/>
    <property type="match status" value="1"/>
</dbReference>
<dbReference type="InterPro" id="IPR046342">
    <property type="entry name" value="CBS_dom_sf"/>
</dbReference>
<evidence type="ECO:0000256" key="11">
    <source>
        <dbReference type="SAM" id="MobiDB-lite"/>
    </source>
</evidence>
<dbReference type="Pfam" id="PF00571">
    <property type="entry name" value="CBS"/>
    <property type="match status" value="2"/>
</dbReference>
<keyword evidence="7 9" id="KW-0129">CBS domain</keyword>
<evidence type="ECO:0000256" key="8">
    <source>
        <dbReference type="ARBA" id="ARBA00023136"/>
    </source>
</evidence>
<dbReference type="SUPFAM" id="SSF54631">
    <property type="entry name" value="CBS-domain pair"/>
    <property type="match status" value="1"/>
</dbReference>
<feature type="domain" description="CNNM transmembrane" evidence="15">
    <location>
        <begin position="1"/>
        <end position="184"/>
    </location>
</feature>
<dbReference type="InterPro" id="IPR036318">
    <property type="entry name" value="FAD-bd_PCMH-like_sf"/>
</dbReference>
<keyword evidence="5" id="KW-0677">Repeat</keyword>
<evidence type="ECO:0000256" key="3">
    <source>
        <dbReference type="ARBA" id="ARBA00022475"/>
    </source>
</evidence>
<dbReference type="PROSITE" id="PS51846">
    <property type="entry name" value="CNNM"/>
    <property type="match status" value="1"/>
</dbReference>
<dbReference type="RefSeq" id="WP_146319348.1">
    <property type="nucleotide sequence ID" value="NZ_VCQV01000032.1"/>
</dbReference>
<reference evidence="16 17" key="1">
    <citation type="submission" date="2019-05" db="EMBL/GenBank/DDBJ databases">
        <authorList>
            <person name="Lee S.D."/>
        </authorList>
    </citation>
    <scope>NUCLEOTIDE SEQUENCE [LARGE SCALE GENOMIC DNA]</scope>
    <source>
        <strain evidence="16 17">C5-26</strain>
    </source>
</reference>
<comment type="caution">
    <text evidence="16">The sequence shown here is derived from an EMBL/GenBank/DDBJ whole genome shotgun (WGS) entry which is preliminary data.</text>
</comment>
<evidence type="ECO:0000256" key="10">
    <source>
        <dbReference type="PROSITE-ProRule" id="PRU01193"/>
    </source>
</evidence>
<evidence type="ECO:0000256" key="4">
    <source>
        <dbReference type="ARBA" id="ARBA00022692"/>
    </source>
</evidence>
<feature type="compositionally biased region" description="Basic and acidic residues" evidence="11">
    <location>
        <begin position="418"/>
        <end position="437"/>
    </location>
</feature>
<feature type="domain" description="CBS" evidence="14">
    <location>
        <begin position="203"/>
        <end position="267"/>
    </location>
</feature>
<accession>A0A563DVQ1</accession>
<keyword evidence="8 10" id="KW-0472">Membrane</keyword>
<dbReference type="PANTHER" id="PTHR22777">
    <property type="entry name" value="HEMOLYSIN-RELATED"/>
    <property type="match status" value="1"/>
</dbReference>
<dbReference type="InterPro" id="IPR016169">
    <property type="entry name" value="FAD-bd_PCMH_sub2"/>
</dbReference>
<dbReference type="Pfam" id="PF01595">
    <property type="entry name" value="CNNM"/>
    <property type="match status" value="1"/>
</dbReference>
<dbReference type="PROSITE" id="PS51371">
    <property type="entry name" value="CBS"/>
    <property type="match status" value="2"/>
</dbReference>
<evidence type="ECO:0000256" key="5">
    <source>
        <dbReference type="ARBA" id="ARBA00022737"/>
    </source>
</evidence>
<evidence type="ECO:0000256" key="2">
    <source>
        <dbReference type="ARBA" id="ARBA00006337"/>
    </source>
</evidence>
<dbReference type="SMART" id="SM00116">
    <property type="entry name" value="CBS"/>
    <property type="match status" value="2"/>
</dbReference>